<evidence type="ECO:0000256" key="10">
    <source>
        <dbReference type="ARBA" id="ARBA00022833"/>
    </source>
</evidence>
<dbReference type="SMART" id="SM00487">
    <property type="entry name" value="DEXDc"/>
    <property type="match status" value="1"/>
</dbReference>
<comment type="catalytic activity">
    <reaction evidence="15">
        <text>ATP + H2O = ADP + phosphate + H(+)</text>
        <dbReference type="Rhea" id="RHEA:13065"/>
        <dbReference type="ChEBI" id="CHEBI:15377"/>
        <dbReference type="ChEBI" id="CHEBI:15378"/>
        <dbReference type="ChEBI" id="CHEBI:30616"/>
        <dbReference type="ChEBI" id="CHEBI:43474"/>
        <dbReference type="ChEBI" id="CHEBI:456216"/>
        <dbReference type="EC" id="3.6.4.13"/>
    </reaction>
    <physiologicalReaction direction="left-to-right" evidence="15">
        <dbReference type="Rhea" id="RHEA:13066"/>
    </physiologicalReaction>
</comment>
<evidence type="ECO:0000313" key="21">
    <source>
        <dbReference type="Proteomes" id="UP000812440"/>
    </source>
</evidence>
<evidence type="ECO:0000256" key="11">
    <source>
        <dbReference type="ARBA" id="ARBA00022840"/>
    </source>
</evidence>
<dbReference type="InterPro" id="IPR006935">
    <property type="entry name" value="Helicase/UvrB_N"/>
</dbReference>
<evidence type="ECO:0000256" key="8">
    <source>
        <dbReference type="ARBA" id="ARBA00022801"/>
    </source>
</evidence>
<dbReference type="Pfam" id="PF18119">
    <property type="entry name" value="RIG-I_C"/>
    <property type="match status" value="1"/>
</dbReference>
<dbReference type="GO" id="GO:0005737">
    <property type="term" value="C:cytoplasm"/>
    <property type="evidence" value="ECO:0007669"/>
    <property type="project" value="UniProtKB-SubCell"/>
</dbReference>
<dbReference type="Pfam" id="PF11648">
    <property type="entry name" value="RIG-I_C-RD"/>
    <property type="match status" value="1"/>
</dbReference>
<evidence type="ECO:0000259" key="18">
    <source>
        <dbReference type="PROSITE" id="PS51194"/>
    </source>
</evidence>
<keyword evidence="4" id="KW-0963">Cytoplasm</keyword>
<comment type="similarity">
    <text evidence="2">Belongs to the helicase family. RLR subfamily.</text>
</comment>
<evidence type="ECO:0000256" key="13">
    <source>
        <dbReference type="ARBA" id="ARBA00022884"/>
    </source>
</evidence>
<feature type="domain" description="RLR CTR" evidence="19">
    <location>
        <begin position="542"/>
        <end position="585"/>
    </location>
</feature>
<keyword evidence="14" id="KW-0051">Antiviral defense</keyword>
<dbReference type="InterPro" id="IPR041204">
    <property type="entry name" value="RIG-I-like_C"/>
</dbReference>
<dbReference type="GO" id="GO:0003725">
    <property type="term" value="F:double-stranded RNA binding"/>
    <property type="evidence" value="ECO:0007669"/>
    <property type="project" value="TreeGrafter"/>
</dbReference>
<evidence type="ECO:0000256" key="2">
    <source>
        <dbReference type="ARBA" id="ARBA00006866"/>
    </source>
</evidence>
<keyword evidence="10" id="KW-0862">Zinc</keyword>
<evidence type="ECO:0000313" key="20">
    <source>
        <dbReference type="EMBL" id="KAG8446668.1"/>
    </source>
</evidence>
<dbReference type="AlphaFoldDB" id="A0A8T2JS57"/>
<feature type="coiled-coil region" evidence="16">
    <location>
        <begin position="515"/>
        <end position="542"/>
    </location>
</feature>
<evidence type="ECO:0000256" key="12">
    <source>
        <dbReference type="ARBA" id="ARBA00022859"/>
    </source>
</evidence>
<gene>
    <name evidence="20" type="ORF">GDO86_014209</name>
</gene>
<dbReference type="GO" id="GO:0005524">
    <property type="term" value="F:ATP binding"/>
    <property type="evidence" value="ECO:0007669"/>
    <property type="project" value="UniProtKB-KW"/>
</dbReference>
<evidence type="ECO:0000256" key="1">
    <source>
        <dbReference type="ARBA" id="ARBA00004496"/>
    </source>
</evidence>
<dbReference type="Proteomes" id="UP000812440">
    <property type="component" value="Chromosome 8_10"/>
</dbReference>
<keyword evidence="11" id="KW-0067">ATP-binding</keyword>
<evidence type="ECO:0000256" key="15">
    <source>
        <dbReference type="ARBA" id="ARBA00049390"/>
    </source>
</evidence>
<comment type="caution">
    <text evidence="20">The sequence shown here is derived from an EMBL/GenBank/DDBJ whole genome shotgun (WGS) entry which is preliminary data.</text>
</comment>
<proteinExistence type="inferred from homology"/>
<dbReference type="GO" id="GO:0003724">
    <property type="term" value="F:RNA helicase activity"/>
    <property type="evidence" value="ECO:0007669"/>
    <property type="project" value="UniProtKB-EC"/>
</dbReference>
<dbReference type="GO" id="GO:0003727">
    <property type="term" value="F:single-stranded RNA binding"/>
    <property type="evidence" value="ECO:0007669"/>
    <property type="project" value="TreeGrafter"/>
</dbReference>
<dbReference type="Pfam" id="PF00271">
    <property type="entry name" value="Helicase_C"/>
    <property type="match status" value="1"/>
</dbReference>
<feature type="domain" description="Helicase ATP-binding" evidence="17">
    <location>
        <begin position="11"/>
        <end position="189"/>
    </location>
</feature>
<dbReference type="SUPFAM" id="SSF52540">
    <property type="entry name" value="P-loop containing nucleoside triphosphate hydrolases"/>
    <property type="match status" value="1"/>
</dbReference>
<evidence type="ECO:0000259" key="17">
    <source>
        <dbReference type="PROSITE" id="PS51192"/>
    </source>
</evidence>
<keyword evidence="21" id="KW-1185">Reference proteome</keyword>
<dbReference type="InterPro" id="IPR027417">
    <property type="entry name" value="P-loop_NTPase"/>
</dbReference>
<dbReference type="InterPro" id="IPR021673">
    <property type="entry name" value="RLR_CTR"/>
</dbReference>
<keyword evidence="13" id="KW-0694">RNA-binding</keyword>
<evidence type="ECO:0000256" key="6">
    <source>
        <dbReference type="ARBA" id="ARBA00022723"/>
    </source>
</evidence>
<organism evidence="20 21">
    <name type="scientific">Hymenochirus boettgeri</name>
    <name type="common">Congo dwarf clawed frog</name>
    <dbReference type="NCBI Taxonomy" id="247094"/>
    <lineage>
        <taxon>Eukaryota</taxon>
        <taxon>Metazoa</taxon>
        <taxon>Chordata</taxon>
        <taxon>Craniata</taxon>
        <taxon>Vertebrata</taxon>
        <taxon>Euteleostomi</taxon>
        <taxon>Amphibia</taxon>
        <taxon>Batrachia</taxon>
        <taxon>Anura</taxon>
        <taxon>Pipoidea</taxon>
        <taxon>Pipidae</taxon>
        <taxon>Pipinae</taxon>
        <taxon>Hymenochirus</taxon>
    </lineage>
</organism>
<evidence type="ECO:0000256" key="4">
    <source>
        <dbReference type="ARBA" id="ARBA00022490"/>
    </source>
</evidence>
<dbReference type="Gene3D" id="3.40.50.300">
    <property type="entry name" value="P-loop containing nucleotide triphosphate hydrolases"/>
    <property type="match status" value="2"/>
</dbReference>
<dbReference type="PROSITE" id="PS51192">
    <property type="entry name" value="HELICASE_ATP_BIND_1"/>
    <property type="match status" value="1"/>
</dbReference>
<evidence type="ECO:0000256" key="9">
    <source>
        <dbReference type="ARBA" id="ARBA00022806"/>
    </source>
</evidence>
<dbReference type="GO" id="GO:0003677">
    <property type="term" value="F:DNA binding"/>
    <property type="evidence" value="ECO:0007669"/>
    <property type="project" value="InterPro"/>
</dbReference>
<dbReference type="GO" id="GO:0002753">
    <property type="term" value="P:cytoplasmic pattern recognition receptor signaling pathway"/>
    <property type="evidence" value="ECO:0007669"/>
    <property type="project" value="TreeGrafter"/>
</dbReference>
<evidence type="ECO:0000256" key="7">
    <source>
        <dbReference type="ARBA" id="ARBA00022741"/>
    </source>
</evidence>
<dbReference type="SMART" id="SM00490">
    <property type="entry name" value="HELICc"/>
    <property type="match status" value="1"/>
</dbReference>
<dbReference type="InterPro" id="IPR014001">
    <property type="entry name" value="Helicase_ATP-bd"/>
</dbReference>
<dbReference type="PROSITE" id="PS51789">
    <property type="entry name" value="RLR_CTR"/>
    <property type="match status" value="1"/>
</dbReference>
<keyword evidence="7" id="KW-0547">Nucleotide-binding</keyword>
<keyword evidence="12" id="KW-0391">Immunity</keyword>
<dbReference type="PANTHER" id="PTHR14074">
    <property type="entry name" value="HELICASE WITH DEATH DOMAIN-RELATED"/>
    <property type="match status" value="1"/>
</dbReference>
<dbReference type="PANTHER" id="PTHR14074:SF7">
    <property type="entry name" value="ATP-DEPENDENT RNA HELICASE DHX58"/>
    <property type="match status" value="1"/>
</dbReference>
<dbReference type="InterPro" id="IPR051363">
    <property type="entry name" value="RLR_Helicase"/>
</dbReference>
<dbReference type="InterPro" id="IPR001650">
    <property type="entry name" value="Helicase_C-like"/>
</dbReference>
<evidence type="ECO:0000256" key="16">
    <source>
        <dbReference type="SAM" id="Coils"/>
    </source>
</evidence>
<name>A0A8T2JS57_9PIPI</name>
<keyword evidence="8" id="KW-0378">Hydrolase</keyword>
<evidence type="ECO:0000256" key="14">
    <source>
        <dbReference type="ARBA" id="ARBA00023118"/>
    </source>
</evidence>
<dbReference type="GO" id="GO:0039536">
    <property type="term" value="P:negative regulation of RIG-I signaling pathway"/>
    <property type="evidence" value="ECO:0007669"/>
    <property type="project" value="TreeGrafter"/>
</dbReference>
<accession>A0A8T2JS57</accession>
<dbReference type="PROSITE" id="PS51194">
    <property type="entry name" value="HELICASE_CTER"/>
    <property type="match status" value="1"/>
</dbReference>
<evidence type="ECO:0000256" key="5">
    <source>
        <dbReference type="ARBA" id="ARBA00022588"/>
    </source>
</evidence>
<evidence type="ECO:0000256" key="3">
    <source>
        <dbReference type="ARBA" id="ARBA00012552"/>
    </source>
</evidence>
<dbReference type="GO" id="GO:0008270">
    <property type="term" value="F:zinc ion binding"/>
    <property type="evidence" value="ECO:0007669"/>
    <property type="project" value="TreeGrafter"/>
</dbReference>
<feature type="domain" description="Helicase C-terminal" evidence="18">
    <location>
        <begin position="353"/>
        <end position="526"/>
    </location>
</feature>
<dbReference type="Gene3D" id="2.170.150.30">
    <property type="entry name" value="RIG-I-like receptor, C-terminal regulatory domain"/>
    <property type="match status" value="1"/>
</dbReference>
<keyword evidence="9" id="KW-0347">Helicase</keyword>
<dbReference type="CDD" id="cd12090">
    <property type="entry name" value="MDA5_ID"/>
    <property type="match status" value="1"/>
</dbReference>
<dbReference type="InterPro" id="IPR038557">
    <property type="entry name" value="RLR_C_sf"/>
</dbReference>
<dbReference type="Pfam" id="PF04851">
    <property type="entry name" value="ResIII"/>
    <property type="match status" value="1"/>
</dbReference>
<dbReference type="EMBL" id="JAACNH010000003">
    <property type="protein sequence ID" value="KAG8446668.1"/>
    <property type="molecule type" value="Genomic_DNA"/>
</dbReference>
<dbReference type="Gene3D" id="1.20.1320.30">
    <property type="match status" value="1"/>
</dbReference>
<dbReference type="GO" id="GO:0140374">
    <property type="term" value="P:antiviral innate immune response"/>
    <property type="evidence" value="ECO:0007669"/>
    <property type="project" value="TreeGrafter"/>
</dbReference>
<evidence type="ECO:0000259" key="19">
    <source>
        <dbReference type="PROSITE" id="PS51789"/>
    </source>
</evidence>
<dbReference type="EC" id="3.6.4.13" evidence="3"/>
<keyword evidence="6" id="KW-0479">Metal-binding</keyword>
<keyword evidence="16" id="KW-0175">Coiled coil</keyword>
<comment type="subcellular location">
    <subcellularLocation>
        <location evidence="1">Cytoplasm</location>
    </subcellularLocation>
</comment>
<keyword evidence="5" id="KW-0399">Innate immunity</keyword>
<sequence>MKLHAYQWEVITPALEGKNIIIWLPTGAGKTRAAVYVAMRHLEMKQNAKVSLIVNKVHLVQQHYSNEFQTGLGDKYKVIAISGDNESKFFFSKLVKDNDVIICTAQILQNALNSTSEEKHVELTDFSMIIIDECHHTHKDGIYNKLMAEYLEKKICHQLKMPQILGLTASPGTGRANSFEKAVEHILQICANLDTLKIMSAEVHREDLEAKVKQPKKKYDLVTDRVEDPFGNKLKEIMKTIHEYLDMTLSEFGTQLYEQKIVELEKEGAMESNRMKRTCALHLRKYNDSLLIHDTVTMLDAFEHLDEFYQQEKIIRDLSDPTEAYLCQLYDYNRARLLKLAEDTRFENPKLMKLEEILRDHFQVSTDFRGIIFTCTRQSTYSLHKWIAGKNSLQRVGLKTAALTGAGQSKQCRQNNRSEQQEVIEHFRKGRLNLLISTSVAEEGLDIPQCNIVVRYGLMTNEISMVQARGRARAEDSCYSFLGKTGGSEVRREVTNESLEDLMKRAIEHVQKMPQKEYEEKIKDLQRQCLLARKVKQEERNEMKNMFLPEEVRLLCRSCMQPVCHGDDLRTIEQAHHVNINSNFR</sequence>
<dbReference type="GO" id="GO:0016787">
    <property type="term" value="F:hydrolase activity"/>
    <property type="evidence" value="ECO:0007669"/>
    <property type="project" value="UniProtKB-KW"/>
</dbReference>
<dbReference type="OrthoDB" id="416741at2759"/>
<protein>
    <recommendedName>
        <fullName evidence="3">RNA helicase</fullName>
        <ecNumber evidence="3">3.6.4.13</ecNumber>
    </recommendedName>
</protein>
<reference evidence="20" key="1">
    <citation type="thesis" date="2020" institute="ProQuest LLC" country="789 East Eisenhower Parkway, Ann Arbor, MI, USA">
        <title>Comparative Genomics and Chromosome Evolution.</title>
        <authorList>
            <person name="Mudd A.B."/>
        </authorList>
    </citation>
    <scope>NUCLEOTIDE SEQUENCE</scope>
    <source>
        <strain evidence="20">Female2</strain>
        <tissue evidence="20">Blood</tissue>
    </source>
</reference>